<gene>
    <name evidence="1" type="ORF">S01H4_52300</name>
</gene>
<sequence>DIKPVNHEKKLLKQEIRDSIRIRSLFDLIRN</sequence>
<accession>X1DTR7</accession>
<comment type="caution">
    <text evidence="1">The sequence shown here is derived from an EMBL/GenBank/DDBJ whole genome shotgun (WGS) entry which is preliminary data.</text>
</comment>
<dbReference type="EMBL" id="BART01029865">
    <property type="protein sequence ID" value="GAH11630.1"/>
    <property type="molecule type" value="Genomic_DNA"/>
</dbReference>
<proteinExistence type="predicted"/>
<feature type="non-terminal residue" evidence="1">
    <location>
        <position position="1"/>
    </location>
</feature>
<reference evidence="1" key="1">
    <citation type="journal article" date="2014" name="Front. Microbiol.">
        <title>High frequency of phylogenetically diverse reductive dehalogenase-homologous genes in deep subseafloor sedimentary metagenomes.</title>
        <authorList>
            <person name="Kawai M."/>
            <person name="Futagami T."/>
            <person name="Toyoda A."/>
            <person name="Takaki Y."/>
            <person name="Nishi S."/>
            <person name="Hori S."/>
            <person name="Arai W."/>
            <person name="Tsubouchi T."/>
            <person name="Morono Y."/>
            <person name="Uchiyama I."/>
            <person name="Ito T."/>
            <person name="Fujiyama A."/>
            <person name="Inagaki F."/>
            <person name="Takami H."/>
        </authorList>
    </citation>
    <scope>NUCLEOTIDE SEQUENCE</scope>
    <source>
        <strain evidence="1">Expedition CK06-06</strain>
    </source>
</reference>
<protein>
    <submittedName>
        <fullName evidence="1">Uncharacterized protein</fullName>
    </submittedName>
</protein>
<name>X1DTR7_9ZZZZ</name>
<evidence type="ECO:0000313" key="1">
    <source>
        <dbReference type="EMBL" id="GAH11630.1"/>
    </source>
</evidence>
<dbReference type="AlphaFoldDB" id="X1DTR7"/>
<organism evidence="1">
    <name type="scientific">marine sediment metagenome</name>
    <dbReference type="NCBI Taxonomy" id="412755"/>
    <lineage>
        <taxon>unclassified sequences</taxon>
        <taxon>metagenomes</taxon>
        <taxon>ecological metagenomes</taxon>
    </lineage>
</organism>